<keyword evidence="7 10" id="KW-0175">Coiled coil</keyword>
<evidence type="ECO:0000256" key="3">
    <source>
        <dbReference type="ARBA" id="ARBA00022490"/>
    </source>
</evidence>
<keyword evidence="8" id="KW-0206">Cytoskeleton</keyword>
<comment type="similarity">
    <text evidence="2">Belongs to the HAUS1 family.</text>
</comment>
<name>A0A498ICE9_MALDO</name>
<evidence type="ECO:0000256" key="10">
    <source>
        <dbReference type="SAM" id="Coils"/>
    </source>
</evidence>
<dbReference type="GO" id="GO:0005874">
    <property type="term" value="C:microtubule"/>
    <property type="evidence" value="ECO:0007669"/>
    <property type="project" value="UniProtKB-KW"/>
</dbReference>
<evidence type="ECO:0000256" key="9">
    <source>
        <dbReference type="ARBA" id="ARBA00023306"/>
    </source>
</evidence>
<evidence type="ECO:0000313" key="12">
    <source>
        <dbReference type="EMBL" id="RXH81136.1"/>
    </source>
</evidence>
<keyword evidence="3" id="KW-0963">Cytoplasm</keyword>
<dbReference type="STRING" id="3750.A0A498ICE9"/>
<feature type="transmembrane region" description="Helical" evidence="11">
    <location>
        <begin position="79"/>
        <end position="100"/>
    </location>
</feature>
<proteinExistence type="inferred from homology"/>
<sequence>MGDISLRKTGVKEKRTKAQKESNVLLDYTRRAISRLTYLKRTLAQLEDDASQCEEHVEHWKNNLALMLGKEKQYNQETVRFKVFVFGSCIFFFFFLVLQFG</sequence>
<keyword evidence="13" id="KW-1185">Reference proteome</keyword>
<dbReference type="GO" id="GO:0005819">
    <property type="term" value="C:spindle"/>
    <property type="evidence" value="ECO:0007669"/>
    <property type="project" value="UniProtKB-SubCell"/>
</dbReference>
<dbReference type="Proteomes" id="UP000290289">
    <property type="component" value="Chromosome 12"/>
</dbReference>
<keyword evidence="6" id="KW-0498">Mitosis</keyword>
<dbReference type="GO" id="GO:0070652">
    <property type="term" value="C:HAUS complex"/>
    <property type="evidence" value="ECO:0007669"/>
    <property type="project" value="InterPro"/>
</dbReference>
<keyword evidence="9" id="KW-0131">Cell cycle</keyword>
<dbReference type="GO" id="GO:0005829">
    <property type="term" value="C:cytosol"/>
    <property type="evidence" value="ECO:0007669"/>
    <property type="project" value="TreeGrafter"/>
</dbReference>
<dbReference type="InterPro" id="IPR026243">
    <property type="entry name" value="HAUS1"/>
</dbReference>
<dbReference type="GO" id="GO:0051301">
    <property type="term" value="P:cell division"/>
    <property type="evidence" value="ECO:0007669"/>
    <property type="project" value="UniProtKB-KW"/>
</dbReference>
<feature type="coiled-coil region" evidence="10">
    <location>
        <begin position="36"/>
        <end position="63"/>
    </location>
</feature>
<evidence type="ECO:0000256" key="11">
    <source>
        <dbReference type="SAM" id="Phobius"/>
    </source>
</evidence>
<protein>
    <submittedName>
        <fullName evidence="12">Uncharacterized protein</fullName>
    </submittedName>
</protein>
<keyword evidence="11" id="KW-1133">Transmembrane helix</keyword>
<organism evidence="12 13">
    <name type="scientific">Malus domestica</name>
    <name type="common">Apple</name>
    <name type="synonym">Pyrus malus</name>
    <dbReference type="NCBI Taxonomy" id="3750"/>
    <lineage>
        <taxon>Eukaryota</taxon>
        <taxon>Viridiplantae</taxon>
        <taxon>Streptophyta</taxon>
        <taxon>Embryophyta</taxon>
        <taxon>Tracheophyta</taxon>
        <taxon>Spermatophyta</taxon>
        <taxon>Magnoliopsida</taxon>
        <taxon>eudicotyledons</taxon>
        <taxon>Gunneridae</taxon>
        <taxon>Pentapetalae</taxon>
        <taxon>rosids</taxon>
        <taxon>fabids</taxon>
        <taxon>Rosales</taxon>
        <taxon>Rosaceae</taxon>
        <taxon>Amygdaloideae</taxon>
        <taxon>Maleae</taxon>
        <taxon>Malus</taxon>
    </lineage>
</organism>
<dbReference type="Pfam" id="PF25762">
    <property type="entry name" value="HAUS1"/>
    <property type="match status" value="1"/>
</dbReference>
<comment type="subcellular location">
    <subcellularLocation>
        <location evidence="1">Cytoplasm</location>
        <location evidence="1">Cytoskeleton</location>
        <location evidence="1">Spindle</location>
    </subcellularLocation>
</comment>
<accession>A0A498ICE9</accession>
<dbReference type="AlphaFoldDB" id="A0A498ICE9"/>
<dbReference type="SMR" id="A0A498ICE9"/>
<evidence type="ECO:0000256" key="8">
    <source>
        <dbReference type="ARBA" id="ARBA00023212"/>
    </source>
</evidence>
<dbReference type="GO" id="GO:0051225">
    <property type="term" value="P:spindle assembly"/>
    <property type="evidence" value="ECO:0007669"/>
    <property type="project" value="InterPro"/>
</dbReference>
<evidence type="ECO:0000256" key="6">
    <source>
        <dbReference type="ARBA" id="ARBA00022776"/>
    </source>
</evidence>
<evidence type="ECO:0000256" key="7">
    <source>
        <dbReference type="ARBA" id="ARBA00023054"/>
    </source>
</evidence>
<comment type="caution">
    <text evidence="12">The sequence shown here is derived from an EMBL/GenBank/DDBJ whole genome shotgun (WGS) entry which is preliminary data.</text>
</comment>
<keyword evidence="4" id="KW-0132">Cell division</keyword>
<evidence type="ECO:0000256" key="1">
    <source>
        <dbReference type="ARBA" id="ARBA00004186"/>
    </source>
</evidence>
<evidence type="ECO:0000313" key="13">
    <source>
        <dbReference type="Proteomes" id="UP000290289"/>
    </source>
</evidence>
<keyword evidence="5" id="KW-0493">Microtubule</keyword>
<keyword evidence="11" id="KW-0472">Membrane</keyword>
<evidence type="ECO:0000256" key="5">
    <source>
        <dbReference type="ARBA" id="ARBA00022701"/>
    </source>
</evidence>
<dbReference type="PANTHER" id="PTHR31570:SF1">
    <property type="entry name" value="HAUS AUGMIN-LIKE COMPLEX SUBUNIT 1"/>
    <property type="match status" value="1"/>
</dbReference>
<reference evidence="12 13" key="1">
    <citation type="submission" date="2018-10" db="EMBL/GenBank/DDBJ databases">
        <title>A high-quality apple genome assembly.</title>
        <authorList>
            <person name="Hu J."/>
        </authorList>
    </citation>
    <scope>NUCLEOTIDE SEQUENCE [LARGE SCALE GENOMIC DNA]</scope>
    <source>
        <strain evidence="13">cv. HFTH1</strain>
        <tissue evidence="12">Young leaf</tissue>
    </source>
</reference>
<dbReference type="EMBL" id="RDQH01000338">
    <property type="protein sequence ID" value="RXH81136.1"/>
    <property type="molecule type" value="Genomic_DNA"/>
</dbReference>
<evidence type="ECO:0000256" key="2">
    <source>
        <dbReference type="ARBA" id="ARBA00005479"/>
    </source>
</evidence>
<keyword evidence="11" id="KW-0812">Transmembrane</keyword>
<gene>
    <name evidence="12" type="ORF">DVH24_005050</name>
</gene>
<dbReference type="PANTHER" id="PTHR31570">
    <property type="entry name" value="HAUS AUGMIN-LIKE COMPLEX SUBUNIT 1"/>
    <property type="match status" value="1"/>
</dbReference>
<evidence type="ECO:0000256" key="4">
    <source>
        <dbReference type="ARBA" id="ARBA00022618"/>
    </source>
</evidence>